<gene>
    <name evidence="3" type="ORF">ACFPJ6_05585</name>
</gene>
<dbReference type="RefSeq" id="WP_340267208.1">
    <property type="nucleotide sequence ID" value="NZ_JBBEOG010000001.1"/>
</dbReference>
<organism evidence="3 4">
    <name type="scientific">Aquipuribacter nitratireducens</name>
    <dbReference type="NCBI Taxonomy" id="650104"/>
    <lineage>
        <taxon>Bacteria</taxon>
        <taxon>Bacillati</taxon>
        <taxon>Actinomycetota</taxon>
        <taxon>Actinomycetes</taxon>
        <taxon>Micrococcales</taxon>
        <taxon>Intrasporangiaceae</taxon>
        <taxon>Aquipuribacter</taxon>
    </lineage>
</organism>
<reference evidence="4" key="1">
    <citation type="journal article" date="2019" name="Int. J. Syst. Evol. Microbiol.">
        <title>The Global Catalogue of Microorganisms (GCM) 10K type strain sequencing project: providing services to taxonomists for standard genome sequencing and annotation.</title>
        <authorList>
            <consortium name="The Broad Institute Genomics Platform"/>
            <consortium name="The Broad Institute Genome Sequencing Center for Infectious Disease"/>
            <person name="Wu L."/>
            <person name="Ma J."/>
        </authorList>
    </citation>
    <scope>NUCLEOTIDE SEQUENCE [LARGE SCALE GENOMIC DNA]</scope>
    <source>
        <strain evidence="4">CCUG 43114</strain>
    </source>
</reference>
<feature type="domain" description="DUF222" evidence="2">
    <location>
        <begin position="47"/>
        <end position="376"/>
    </location>
</feature>
<evidence type="ECO:0000313" key="3">
    <source>
        <dbReference type="EMBL" id="MFC5380254.1"/>
    </source>
</evidence>
<keyword evidence="4" id="KW-1185">Reference proteome</keyword>
<evidence type="ECO:0000313" key="4">
    <source>
        <dbReference type="Proteomes" id="UP001596122"/>
    </source>
</evidence>
<dbReference type="Pfam" id="PF02720">
    <property type="entry name" value="DUF222"/>
    <property type="match status" value="1"/>
</dbReference>
<feature type="region of interest" description="Disordered" evidence="1">
    <location>
        <begin position="372"/>
        <end position="397"/>
    </location>
</feature>
<dbReference type="Proteomes" id="UP001596122">
    <property type="component" value="Unassembled WGS sequence"/>
</dbReference>
<evidence type="ECO:0000259" key="2">
    <source>
        <dbReference type="Pfam" id="PF02720"/>
    </source>
</evidence>
<evidence type="ECO:0000256" key="1">
    <source>
        <dbReference type="SAM" id="MobiDB-lite"/>
    </source>
</evidence>
<name>A0ABW0GLA0_9MICO</name>
<protein>
    <submittedName>
        <fullName evidence="3">DUF222 domain-containing protein</fullName>
    </submittedName>
</protein>
<dbReference type="InterPro" id="IPR003870">
    <property type="entry name" value="DUF222"/>
</dbReference>
<comment type="caution">
    <text evidence="3">The sequence shown here is derived from an EMBL/GenBank/DDBJ whole genome shotgun (WGS) entry which is preliminary data.</text>
</comment>
<feature type="compositionally biased region" description="Low complexity" evidence="1">
    <location>
        <begin position="387"/>
        <end position="397"/>
    </location>
</feature>
<proteinExistence type="predicted"/>
<sequence>MKRESEDRSWAPLAVALDAAATAVDDVAGLPAADTAWRTSDRDVVDAVGRLARIRAALDSIHLSLVREVDSRGVATSSTVATTPEGLLRSACLLTAGEARRDVAATRATSPRAPLARFGAELAAGRVSRRHVDVATRCLERLPEALLDRPGAAQAVSGYLLDAAADATPADLERAARHLLATLAPDPEDRRDEQAHRRRLLDLATDATGMTVGRFQLDPVTGALLRTALERWAAPGGPGAEVDPDTATEVVGPDGITCGEGTSRLAAADRREARQRRADGLAHALRLALATPEGRAWRRCEPARVVVHTTPEQPAGAAAIRRALLEDGVGEPDAVRSLPVGLAEAEGGAPLPTWATRALACDATLPRLVAAPEEGPAVPGTERPARLARAAPRPRGP</sequence>
<accession>A0ABW0GLA0</accession>
<dbReference type="EMBL" id="JBHSLD010000006">
    <property type="protein sequence ID" value="MFC5380254.1"/>
    <property type="molecule type" value="Genomic_DNA"/>
</dbReference>